<dbReference type="Proteomes" id="UP000326759">
    <property type="component" value="Unassembled WGS sequence"/>
</dbReference>
<evidence type="ECO:0000256" key="3">
    <source>
        <dbReference type="ARBA" id="ARBA00015522"/>
    </source>
</evidence>
<evidence type="ECO:0000313" key="6">
    <source>
        <dbReference type="Proteomes" id="UP000326759"/>
    </source>
</evidence>
<evidence type="ECO:0000256" key="4">
    <source>
        <dbReference type="ARBA" id="ARBA00023242"/>
    </source>
</evidence>
<keyword evidence="6" id="KW-1185">Reference proteome</keyword>
<dbReference type="PANTHER" id="PTHR13243:SF1">
    <property type="entry name" value="NUCLEOLAR PROTEIN 16"/>
    <property type="match status" value="1"/>
</dbReference>
<gene>
    <name evidence="5" type="primary">Nop16</name>
    <name evidence="5" type="ORF">Anas_03113</name>
</gene>
<evidence type="ECO:0000256" key="2">
    <source>
        <dbReference type="ARBA" id="ARBA00008479"/>
    </source>
</evidence>
<name>A0A5N5TJK2_9CRUS</name>
<dbReference type="AlphaFoldDB" id="A0A5N5TJK2"/>
<reference evidence="5 6" key="1">
    <citation type="journal article" date="2019" name="PLoS Biol.">
        <title>Sex chromosomes control vertical transmission of feminizing Wolbachia symbionts in an isopod.</title>
        <authorList>
            <person name="Becking T."/>
            <person name="Chebbi M.A."/>
            <person name="Giraud I."/>
            <person name="Moumen B."/>
            <person name="Laverre T."/>
            <person name="Caubet Y."/>
            <person name="Peccoud J."/>
            <person name="Gilbert C."/>
            <person name="Cordaux R."/>
        </authorList>
    </citation>
    <scope>NUCLEOTIDE SEQUENCE [LARGE SCALE GENOMIC DNA]</scope>
    <source>
        <strain evidence="5">ANa2</strain>
        <tissue evidence="5">Whole body excluding digestive tract and cuticle</tissue>
    </source>
</reference>
<dbReference type="Pfam" id="PF09420">
    <property type="entry name" value="Nop16"/>
    <property type="match status" value="1"/>
</dbReference>
<accession>A0A5N5TJK2</accession>
<comment type="similarity">
    <text evidence="2">Belongs to the NOP16 family.</text>
</comment>
<comment type="caution">
    <text evidence="5">The sequence shown here is derived from an EMBL/GenBank/DDBJ whole genome shotgun (WGS) entry which is preliminary data.</text>
</comment>
<keyword evidence="4" id="KW-0539">Nucleus</keyword>
<feature type="non-terminal residue" evidence="5">
    <location>
        <position position="182"/>
    </location>
</feature>
<dbReference type="GO" id="GO:0042273">
    <property type="term" value="P:ribosomal large subunit biogenesis"/>
    <property type="evidence" value="ECO:0007669"/>
    <property type="project" value="TreeGrafter"/>
</dbReference>
<evidence type="ECO:0000256" key="1">
    <source>
        <dbReference type="ARBA" id="ARBA00004604"/>
    </source>
</evidence>
<dbReference type="GO" id="GO:0005730">
    <property type="term" value="C:nucleolus"/>
    <property type="evidence" value="ECO:0007669"/>
    <property type="project" value="UniProtKB-SubCell"/>
</dbReference>
<dbReference type="OrthoDB" id="285729at2759"/>
<evidence type="ECO:0000313" key="5">
    <source>
        <dbReference type="EMBL" id="KAB7506343.1"/>
    </source>
</evidence>
<dbReference type="PANTHER" id="PTHR13243">
    <property type="entry name" value="HSPC111 PROTEIN-RELATED"/>
    <property type="match status" value="1"/>
</dbReference>
<sequence length="182" mass="21865">MGSTKQRKRKIGKYRYKAKRDYKKFKESTTSDNMMKAIKQETKQELWDKKKSAQENCSKLGILYHLRKAMVPKTFKDEALELEENDYKKSKERKVETDFVKSLTTKCKQKQKTKPYNLRLPERTVEYLTYLLDTYGEDYKAMSQDGRNYDQETWKQLRAKINKFKSCTDQYAQYLKKRGLLT</sequence>
<proteinExistence type="inferred from homology"/>
<comment type="subcellular location">
    <subcellularLocation>
        <location evidence="1">Nucleus</location>
        <location evidence="1">Nucleolus</location>
    </subcellularLocation>
</comment>
<dbReference type="EMBL" id="SEYY01000860">
    <property type="protein sequence ID" value="KAB7506343.1"/>
    <property type="molecule type" value="Genomic_DNA"/>
</dbReference>
<organism evidence="5 6">
    <name type="scientific">Armadillidium nasatum</name>
    <dbReference type="NCBI Taxonomy" id="96803"/>
    <lineage>
        <taxon>Eukaryota</taxon>
        <taxon>Metazoa</taxon>
        <taxon>Ecdysozoa</taxon>
        <taxon>Arthropoda</taxon>
        <taxon>Crustacea</taxon>
        <taxon>Multicrustacea</taxon>
        <taxon>Malacostraca</taxon>
        <taxon>Eumalacostraca</taxon>
        <taxon>Peracarida</taxon>
        <taxon>Isopoda</taxon>
        <taxon>Oniscidea</taxon>
        <taxon>Crinocheta</taxon>
        <taxon>Armadillidiidae</taxon>
        <taxon>Armadillidium</taxon>
    </lineage>
</organism>
<dbReference type="InterPro" id="IPR019002">
    <property type="entry name" value="Ribosome_biogenesis_Nop16"/>
</dbReference>
<protein>
    <recommendedName>
        <fullName evidence="3">Nucleolar protein 16</fullName>
    </recommendedName>
</protein>